<comment type="similarity">
    <text evidence="2">Belongs to the class-I pyridoxal-phosphate-dependent aminotransferase family.</text>
</comment>
<reference evidence="8 9" key="1">
    <citation type="submission" date="2017-09" db="EMBL/GenBank/DDBJ databases">
        <title>Depth-based differentiation of microbial function through sediment-hosted aquifers and enrichment of novel symbionts in the deep terrestrial subsurface.</title>
        <authorList>
            <person name="Probst A.J."/>
            <person name="Ladd B."/>
            <person name="Jarett J.K."/>
            <person name="Geller-Mcgrath D.E."/>
            <person name="Sieber C.M."/>
            <person name="Emerson J.B."/>
            <person name="Anantharaman K."/>
            <person name="Thomas B.C."/>
            <person name="Malmstrom R."/>
            <person name="Stieglmeier M."/>
            <person name="Klingl A."/>
            <person name="Woyke T."/>
            <person name="Ryan C.M."/>
            <person name="Banfield J.F."/>
        </authorList>
    </citation>
    <scope>NUCLEOTIDE SEQUENCE [LARGE SCALE GENOMIC DNA]</scope>
    <source>
        <strain evidence="8">CG11_big_fil_rev_8_21_14_0_20_35_14</strain>
    </source>
</reference>
<proteinExistence type="inferred from homology"/>
<dbReference type="Pfam" id="PF00155">
    <property type="entry name" value="Aminotran_1_2"/>
    <property type="match status" value="1"/>
</dbReference>
<evidence type="ECO:0000256" key="3">
    <source>
        <dbReference type="ARBA" id="ARBA00011738"/>
    </source>
</evidence>
<sequence>MNIKLANRVKKLIDPTVEDSLKLASKPGVISLAGGIPNPELFPIEEINLSLKKLLKNDEKKVLQYSQTAGISELRKIIARYYSNKWKKKISLDEVLITTGSQQALDLLGKAFLEKGDCVITENPTYFVALSAFNGYEVQYKTVQLKENSIDIKQLESHLIEKREKIKFIYSIPTFQNPSGNCWSEDARNKVIRLISKYKCLLIEDDPYSELYFGNESPKNLVVYDHRESIIYLGTFSKTFCPGLRIGYVIGSKELIKKLSLIKQGMDLHSPTFSQYLIYEFIKNEQTFNIHLNKIRQYYKEKCQYMIWCLNKYLKNKATWTNPQGGIFIWLTISGVDCRELYQKAIVYGLAFMPGYPFYANQPQLDTIRLTFATATNEEIKKGIIILRDLLNKKA</sequence>
<dbReference type="GO" id="GO:0030170">
    <property type="term" value="F:pyridoxal phosphate binding"/>
    <property type="evidence" value="ECO:0007669"/>
    <property type="project" value="InterPro"/>
</dbReference>
<dbReference type="GO" id="GO:0008483">
    <property type="term" value="F:transaminase activity"/>
    <property type="evidence" value="ECO:0007669"/>
    <property type="project" value="UniProtKB-KW"/>
</dbReference>
<dbReference type="InterPro" id="IPR004839">
    <property type="entry name" value="Aminotransferase_I/II_large"/>
</dbReference>
<dbReference type="PANTHER" id="PTHR42790">
    <property type="entry name" value="AMINOTRANSFERASE"/>
    <property type="match status" value="1"/>
</dbReference>
<keyword evidence="6" id="KW-0663">Pyridoxal phosphate</keyword>
<dbReference type="InterPro" id="IPR015424">
    <property type="entry name" value="PyrdxlP-dep_Trfase"/>
</dbReference>
<dbReference type="GO" id="GO:1901605">
    <property type="term" value="P:alpha-amino acid metabolic process"/>
    <property type="evidence" value="ECO:0007669"/>
    <property type="project" value="TreeGrafter"/>
</dbReference>
<dbReference type="Gene3D" id="3.90.1150.10">
    <property type="entry name" value="Aspartate Aminotransferase, domain 1"/>
    <property type="match status" value="1"/>
</dbReference>
<organism evidence="8 9">
    <name type="scientific">Candidatus Roizmanbacteria bacterium CG11_big_fil_rev_8_21_14_0_20_35_14</name>
    <dbReference type="NCBI Taxonomy" id="1974855"/>
    <lineage>
        <taxon>Bacteria</taxon>
        <taxon>Candidatus Roizmaniibacteriota</taxon>
    </lineage>
</organism>
<dbReference type="InterPro" id="IPR015421">
    <property type="entry name" value="PyrdxlP-dep_Trfase_major"/>
</dbReference>
<keyword evidence="4 8" id="KW-0032">Aminotransferase</keyword>
<protein>
    <submittedName>
        <fullName evidence="8">2-aminoadipate aminotransferase</fullName>
    </submittedName>
</protein>
<dbReference type="Proteomes" id="UP000229570">
    <property type="component" value="Unassembled WGS sequence"/>
</dbReference>
<evidence type="ECO:0000259" key="7">
    <source>
        <dbReference type="Pfam" id="PF00155"/>
    </source>
</evidence>
<dbReference type="InterPro" id="IPR015422">
    <property type="entry name" value="PyrdxlP-dep_Trfase_small"/>
</dbReference>
<dbReference type="PANTHER" id="PTHR42790:SF19">
    <property type="entry name" value="KYNURENINE_ALPHA-AMINOADIPATE AMINOTRANSFERASE, MITOCHONDRIAL"/>
    <property type="match status" value="1"/>
</dbReference>
<keyword evidence="5 8" id="KW-0808">Transferase</keyword>
<dbReference type="EMBL" id="PCVL01000067">
    <property type="protein sequence ID" value="PIQ72181.1"/>
    <property type="molecule type" value="Genomic_DNA"/>
</dbReference>
<evidence type="ECO:0000313" key="8">
    <source>
        <dbReference type="EMBL" id="PIQ72181.1"/>
    </source>
</evidence>
<evidence type="ECO:0000256" key="6">
    <source>
        <dbReference type="ARBA" id="ARBA00022898"/>
    </source>
</evidence>
<gene>
    <name evidence="8" type="ORF">COV86_04385</name>
</gene>
<comment type="caution">
    <text evidence="8">The sequence shown here is derived from an EMBL/GenBank/DDBJ whole genome shotgun (WGS) entry which is preliminary data.</text>
</comment>
<evidence type="ECO:0000256" key="5">
    <source>
        <dbReference type="ARBA" id="ARBA00022679"/>
    </source>
</evidence>
<feature type="domain" description="Aminotransferase class I/classII large" evidence="7">
    <location>
        <begin position="45"/>
        <end position="383"/>
    </location>
</feature>
<dbReference type="AlphaFoldDB" id="A0A2H0KLP4"/>
<evidence type="ECO:0000256" key="1">
    <source>
        <dbReference type="ARBA" id="ARBA00001933"/>
    </source>
</evidence>
<dbReference type="CDD" id="cd00609">
    <property type="entry name" value="AAT_like"/>
    <property type="match status" value="1"/>
</dbReference>
<comment type="subunit">
    <text evidence="3">Homodimer.</text>
</comment>
<dbReference type="SUPFAM" id="SSF53383">
    <property type="entry name" value="PLP-dependent transferases"/>
    <property type="match status" value="1"/>
</dbReference>
<evidence type="ECO:0000256" key="2">
    <source>
        <dbReference type="ARBA" id="ARBA00007441"/>
    </source>
</evidence>
<evidence type="ECO:0000313" key="9">
    <source>
        <dbReference type="Proteomes" id="UP000229570"/>
    </source>
</evidence>
<comment type="cofactor">
    <cofactor evidence="1">
        <name>pyridoxal 5'-phosphate</name>
        <dbReference type="ChEBI" id="CHEBI:597326"/>
    </cofactor>
</comment>
<name>A0A2H0KLP4_9BACT</name>
<dbReference type="Gene3D" id="3.40.640.10">
    <property type="entry name" value="Type I PLP-dependent aspartate aminotransferase-like (Major domain)"/>
    <property type="match status" value="1"/>
</dbReference>
<dbReference type="FunFam" id="3.40.640.10:FF:000053">
    <property type="entry name" value="Aminotransferase, class I"/>
    <property type="match status" value="1"/>
</dbReference>
<evidence type="ECO:0000256" key="4">
    <source>
        <dbReference type="ARBA" id="ARBA00022576"/>
    </source>
</evidence>
<dbReference type="InterPro" id="IPR050859">
    <property type="entry name" value="Class-I_PLP-dep_aminotransf"/>
</dbReference>
<accession>A0A2H0KLP4</accession>